<accession>A0A8T8CA52</accession>
<dbReference type="AntiFam" id="ANF00261">
    <property type="entry name" value="Protein of unknown function (DUF1534)"/>
</dbReference>
<protein>
    <submittedName>
        <fullName evidence="2">DUF1534 domain-containing protein</fullName>
    </submittedName>
</protein>
<feature type="region of interest" description="Disordered" evidence="1">
    <location>
        <begin position="16"/>
        <end position="42"/>
    </location>
</feature>
<reference evidence="2 3" key="1">
    <citation type="journal article" date="2011" name="PLoS Pathog.">
        <title>Dynamic evolution of pathogenicity revealed by sequencing and comparative genomics of 19 Pseudomonas syringae isolates.</title>
        <authorList>
            <person name="Baltrus D.A."/>
            <person name="Nishimura M.T."/>
            <person name="Romanchuk A."/>
            <person name="Chang J.H."/>
            <person name="Mukhtar M.S."/>
            <person name="Cherkis K."/>
            <person name="Roach J."/>
            <person name="Grant S.R."/>
            <person name="Jones C.D."/>
            <person name="Dangl J.L."/>
        </authorList>
    </citation>
    <scope>NUCLEOTIDE SEQUENCE [LARGE SCALE GENOMIC DNA]</scope>
    <source>
        <strain evidence="2 3">ES4326</strain>
    </source>
</reference>
<evidence type="ECO:0000313" key="2">
    <source>
        <dbReference type="EMBL" id="QHF00187.1"/>
    </source>
</evidence>
<name>A0A8T8CA52_PSEYM</name>
<sequence>MKVRYICHQAFPQTGGALRHGSAPRRAIKSGRRASRTACRRGASHDSRELFEIIVPHALRHRSATRIQQAFSLESEER</sequence>
<dbReference type="Proteomes" id="UP000003811">
    <property type="component" value="Chromosome"/>
</dbReference>
<evidence type="ECO:0000256" key="1">
    <source>
        <dbReference type="SAM" id="MobiDB-lite"/>
    </source>
</evidence>
<proteinExistence type="predicted"/>
<gene>
    <name evidence="2" type="ORF">PMA4326_007405</name>
</gene>
<organism evidence="2 3">
    <name type="scientific">Pseudomonas syringae pv. maculicola str. ES4326</name>
    <dbReference type="NCBI Taxonomy" id="629265"/>
    <lineage>
        <taxon>Bacteria</taxon>
        <taxon>Pseudomonadati</taxon>
        <taxon>Pseudomonadota</taxon>
        <taxon>Gammaproteobacteria</taxon>
        <taxon>Pseudomonadales</taxon>
        <taxon>Pseudomonadaceae</taxon>
        <taxon>Pseudomonas</taxon>
    </lineage>
</organism>
<feature type="compositionally biased region" description="Basic residues" evidence="1">
    <location>
        <begin position="22"/>
        <end position="39"/>
    </location>
</feature>
<dbReference type="AlphaFoldDB" id="A0A8T8CA52"/>
<dbReference type="EMBL" id="CP047260">
    <property type="protein sequence ID" value="QHF00187.1"/>
    <property type="molecule type" value="Genomic_DNA"/>
</dbReference>
<evidence type="ECO:0000313" key="3">
    <source>
        <dbReference type="Proteomes" id="UP000003811"/>
    </source>
</evidence>